<reference evidence="1 2" key="1">
    <citation type="submission" date="2016-10" db="EMBL/GenBank/DDBJ databases">
        <authorList>
            <person name="de Groot N.N."/>
        </authorList>
    </citation>
    <scope>NUCLEOTIDE SEQUENCE [LARGE SCALE GENOMIC DNA]</scope>
    <source>
        <strain evidence="1 2">CGMCC 4.6533</strain>
    </source>
</reference>
<dbReference type="RefSeq" id="WP_090939830.1">
    <property type="nucleotide sequence ID" value="NZ_FNDJ01000016.1"/>
</dbReference>
<keyword evidence="2" id="KW-1185">Reference proteome</keyword>
<evidence type="ECO:0000313" key="1">
    <source>
        <dbReference type="EMBL" id="SDK43885.1"/>
    </source>
</evidence>
<dbReference type="EMBL" id="FNDJ01000016">
    <property type="protein sequence ID" value="SDK43885.1"/>
    <property type="molecule type" value="Genomic_DNA"/>
</dbReference>
<dbReference type="OrthoDB" id="3475645at2"/>
<dbReference type="Proteomes" id="UP000199202">
    <property type="component" value="Unassembled WGS sequence"/>
</dbReference>
<dbReference type="AlphaFoldDB" id="A0A1G9BY61"/>
<name>A0A1G9BY61_9ACTN</name>
<gene>
    <name evidence="1" type="ORF">SAMN05421869_1163</name>
</gene>
<sequence>MARYYELNAPPEGFAVDLGPGGDRVAALLHGLVTYLPPGDAPHRAERGPSAGRVPAEMSGLPVRRVDDLPAAVLDRVDPLWQALLENRRSQARARLRDADREDRLELAEHVAMLVATPRLRPADPADADALAMSGAVLWLVGTLVATALADDRDDRLADLIAGGWWPVGPVDGAFLLAPLDLPRRPRHELLGRSSHA</sequence>
<accession>A0A1G9BY61</accession>
<organism evidence="1 2">
    <name type="scientific">Nonomuraea jiangxiensis</name>
    <dbReference type="NCBI Taxonomy" id="633440"/>
    <lineage>
        <taxon>Bacteria</taxon>
        <taxon>Bacillati</taxon>
        <taxon>Actinomycetota</taxon>
        <taxon>Actinomycetes</taxon>
        <taxon>Streptosporangiales</taxon>
        <taxon>Streptosporangiaceae</taxon>
        <taxon>Nonomuraea</taxon>
    </lineage>
</organism>
<dbReference type="STRING" id="633440.SAMN05421869_1163"/>
<protein>
    <submittedName>
        <fullName evidence="1">Uncharacterized protein</fullName>
    </submittedName>
</protein>
<evidence type="ECO:0000313" key="2">
    <source>
        <dbReference type="Proteomes" id="UP000199202"/>
    </source>
</evidence>
<proteinExistence type="predicted"/>